<evidence type="ECO:0000313" key="2">
    <source>
        <dbReference type="EMBL" id="MCY9547360.1"/>
    </source>
</evidence>
<reference evidence="2 4" key="3">
    <citation type="submission" date="2022-05" db="EMBL/GenBank/DDBJ databases">
        <title>Genome Sequencing of Bee-Associated Microbes.</title>
        <authorList>
            <person name="Dunlap C."/>
        </authorList>
    </citation>
    <scope>NUCLEOTIDE SEQUENCE [LARGE SCALE GENOMIC DNA]</scope>
    <source>
        <strain evidence="2 4">NRRL BD-083</strain>
    </source>
</reference>
<organism evidence="1 3">
    <name type="scientific">Lysinibacillus xylanilyticus</name>
    <dbReference type="NCBI Taxonomy" id="582475"/>
    <lineage>
        <taxon>Bacteria</taxon>
        <taxon>Bacillati</taxon>
        <taxon>Bacillota</taxon>
        <taxon>Bacilli</taxon>
        <taxon>Bacillales</taxon>
        <taxon>Bacillaceae</taxon>
        <taxon>Lysinibacillus</taxon>
    </lineage>
</organism>
<evidence type="ECO:0000313" key="1">
    <source>
        <dbReference type="EMBL" id="KMY30398.1"/>
    </source>
</evidence>
<dbReference type="GeneID" id="96599933"/>
<proteinExistence type="predicted"/>
<dbReference type="PATRIC" id="fig|582475.4.peg.4501"/>
<dbReference type="AlphaFoldDB" id="A0A0K9F898"/>
<dbReference type="Proteomes" id="UP001527052">
    <property type="component" value="Unassembled WGS sequence"/>
</dbReference>
<comment type="caution">
    <text evidence="1">The sequence shown here is derived from an EMBL/GenBank/DDBJ whole genome shotgun (WGS) entry which is preliminary data.</text>
</comment>
<reference evidence="1" key="1">
    <citation type="submission" date="2015-07" db="EMBL/GenBank/DDBJ databases">
        <title>MeaNS - Measles Nucleotide Surveillance Program.</title>
        <authorList>
            <person name="Tran T."/>
            <person name="Druce J."/>
        </authorList>
    </citation>
    <scope>NUCLEOTIDE SEQUENCE</scope>
    <source>
        <strain evidence="1">DSM 23493</strain>
    </source>
</reference>
<accession>A0A0K9F898</accession>
<dbReference type="RefSeq" id="WP_049667723.1">
    <property type="nucleotide sequence ID" value="NZ_CP158849.1"/>
</dbReference>
<evidence type="ECO:0000313" key="4">
    <source>
        <dbReference type="Proteomes" id="UP001527052"/>
    </source>
</evidence>
<sequence>MNKQIISYVAEMEAALMNKMEDHNEENLLFTIASDMIAKEKDQFKNVCQAYEVVKHHLVGIH</sequence>
<reference evidence="3" key="2">
    <citation type="submission" date="2015-07" db="EMBL/GenBank/DDBJ databases">
        <authorList>
            <consortium name="Consortium for Microbial Forensics and Genomics (microFORGE)"/>
            <person name="Knight B.M."/>
            <person name="Roberts D.P."/>
            <person name="Lin D."/>
            <person name="Hari K."/>
            <person name="Fletcher J."/>
            <person name="Melcher U."/>
            <person name="Blagden T."/>
            <person name="Winegar R.A."/>
        </authorList>
    </citation>
    <scope>NUCLEOTIDE SEQUENCE [LARGE SCALE GENOMIC DNA]</scope>
    <source>
        <strain evidence="3">DSM 23493</strain>
    </source>
</reference>
<dbReference type="EMBL" id="JAMDLZ010000017">
    <property type="protein sequence ID" value="MCY9547360.1"/>
    <property type="molecule type" value="Genomic_DNA"/>
</dbReference>
<keyword evidence="4" id="KW-1185">Reference proteome</keyword>
<dbReference type="EMBL" id="LFXJ01000008">
    <property type="protein sequence ID" value="KMY30398.1"/>
    <property type="molecule type" value="Genomic_DNA"/>
</dbReference>
<evidence type="ECO:0000313" key="3">
    <source>
        <dbReference type="Proteomes" id="UP000037326"/>
    </source>
</evidence>
<protein>
    <submittedName>
        <fullName evidence="1">Uncharacterized protein</fullName>
    </submittedName>
</protein>
<dbReference type="Proteomes" id="UP000037326">
    <property type="component" value="Unassembled WGS sequence"/>
</dbReference>
<name>A0A0K9F898_9BACI</name>
<gene>
    <name evidence="1" type="ORF">ACZ11_17045</name>
    <name evidence="2" type="ORF">M5W82_10360</name>
</gene>
<dbReference type="OrthoDB" id="2736277at2"/>